<sequence>MESTRVFGAKLGFKLSIRSQANVLSSCKPFRFPPTSFPGKPPKLVPLKATTNTLACEDENNRQFKKMEPSEWGHQFIDAHVDVASGVGQPVMSWLAVFRNGICGQGRYQVGSANKEVLVERATIDTQAGHKDIVDLPVRGVVVKAKLCSTIEVAFLVGHEVVSNIRMG</sequence>
<dbReference type="Proteomes" id="UP001642260">
    <property type="component" value="Unassembled WGS sequence"/>
</dbReference>
<reference evidence="1 2" key="1">
    <citation type="submission" date="2022-03" db="EMBL/GenBank/DDBJ databases">
        <authorList>
            <person name="Macdonald S."/>
            <person name="Ahmed S."/>
            <person name="Newling K."/>
        </authorList>
    </citation>
    <scope>NUCLEOTIDE SEQUENCE [LARGE SCALE GENOMIC DNA]</scope>
</reference>
<evidence type="ECO:0000313" key="1">
    <source>
        <dbReference type="EMBL" id="CAH8362538.1"/>
    </source>
</evidence>
<evidence type="ECO:0000313" key="2">
    <source>
        <dbReference type="Proteomes" id="UP001642260"/>
    </source>
</evidence>
<name>A0ABC8KZ46_ERUVS</name>
<dbReference type="AlphaFoldDB" id="A0ABC8KZ46"/>
<proteinExistence type="predicted"/>
<accession>A0ABC8KZ46</accession>
<protein>
    <submittedName>
        <fullName evidence="1">Uncharacterized protein</fullName>
    </submittedName>
</protein>
<gene>
    <name evidence="1" type="ORF">ERUC_LOCUS28294</name>
</gene>
<keyword evidence="2" id="KW-1185">Reference proteome</keyword>
<comment type="caution">
    <text evidence="1">The sequence shown here is derived from an EMBL/GenBank/DDBJ whole genome shotgun (WGS) entry which is preliminary data.</text>
</comment>
<organism evidence="1 2">
    <name type="scientific">Eruca vesicaria subsp. sativa</name>
    <name type="common">Garden rocket</name>
    <name type="synonym">Eruca sativa</name>
    <dbReference type="NCBI Taxonomy" id="29727"/>
    <lineage>
        <taxon>Eukaryota</taxon>
        <taxon>Viridiplantae</taxon>
        <taxon>Streptophyta</taxon>
        <taxon>Embryophyta</taxon>
        <taxon>Tracheophyta</taxon>
        <taxon>Spermatophyta</taxon>
        <taxon>Magnoliopsida</taxon>
        <taxon>eudicotyledons</taxon>
        <taxon>Gunneridae</taxon>
        <taxon>Pentapetalae</taxon>
        <taxon>rosids</taxon>
        <taxon>malvids</taxon>
        <taxon>Brassicales</taxon>
        <taxon>Brassicaceae</taxon>
        <taxon>Brassiceae</taxon>
        <taxon>Eruca</taxon>
    </lineage>
</organism>
<dbReference type="EMBL" id="CAKOAT010334155">
    <property type="protein sequence ID" value="CAH8362538.1"/>
    <property type="molecule type" value="Genomic_DNA"/>
</dbReference>